<dbReference type="InterPro" id="IPR033399">
    <property type="entry name" value="TP_0789-like"/>
</dbReference>
<dbReference type="Gene3D" id="2.50.20.10">
    <property type="entry name" value="Lipoprotein localisation LolA/LolB/LppX"/>
    <property type="match status" value="1"/>
</dbReference>
<feature type="domain" description="Uncharacterized protein TP-0789" evidence="2">
    <location>
        <begin position="79"/>
        <end position="262"/>
    </location>
</feature>
<dbReference type="Pfam" id="PF17131">
    <property type="entry name" value="LolA_like"/>
    <property type="match status" value="1"/>
</dbReference>
<evidence type="ECO:0000259" key="2">
    <source>
        <dbReference type="Pfam" id="PF17131"/>
    </source>
</evidence>
<dbReference type="CDD" id="cd16329">
    <property type="entry name" value="LolA_like"/>
    <property type="match status" value="1"/>
</dbReference>
<evidence type="ECO:0000313" key="3">
    <source>
        <dbReference type="EMBL" id="MBB3061945.1"/>
    </source>
</evidence>
<feature type="signal peptide" evidence="1">
    <location>
        <begin position="1"/>
        <end position="23"/>
    </location>
</feature>
<sequence>MLPKKKYKLLNLFLLALALSTQAQSDPVQRGLEIARERKARDSGWVTSEVHYRMTLRNVAGDTSAREIVTRTLEVTGDGDKSLTLFKQPADVRGTAFLNYAHIDTPDDQWLFLPALQRVKRIASRNKSGPFMGSEFAYEDLSSFEVEKYVFRLVGEETFAGQRCFVVESIPNYEFSGYKRRVSWIDQSHYRLLKTEYYDRKDSLLKTLSLSDYQWHGEHFWRAHTLEMVNHQTGKSTQMLVQQLKLDAGLSERDFKKSALKRAH</sequence>
<proteinExistence type="predicted"/>
<evidence type="ECO:0000313" key="4">
    <source>
        <dbReference type="Proteomes" id="UP000535937"/>
    </source>
</evidence>
<protein>
    <recommendedName>
        <fullName evidence="2">Uncharacterized protein TP-0789 domain-containing protein</fullName>
    </recommendedName>
</protein>
<reference evidence="3 4" key="1">
    <citation type="submission" date="2020-08" db="EMBL/GenBank/DDBJ databases">
        <title>Genomic Encyclopedia of Type Strains, Phase III (KMG-III): the genomes of soil and plant-associated and newly described type strains.</title>
        <authorList>
            <person name="Whitman W."/>
        </authorList>
    </citation>
    <scope>NUCLEOTIDE SEQUENCE [LARGE SCALE GENOMIC DNA]</scope>
    <source>
        <strain evidence="3 4">CECT 8799</strain>
    </source>
</reference>
<accession>A0A7W4ZB59</accession>
<feature type="chain" id="PRO_5031244758" description="Uncharacterized protein TP-0789 domain-containing protein" evidence="1">
    <location>
        <begin position="24"/>
        <end position="264"/>
    </location>
</feature>
<gene>
    <name evidence="3" type="ORF">FHS09_002788</name>
</gene>
<comment type="caution">
    <text evidence="3">The sequence shown here is derived from an EMBL/GenBank/DDBJ whole genome shotgun (WGS) entry which is preliminary data.</text>
</comment>
<organism evidence="3 4">
    <name type="scientific">Microbulbifer rhizosphaerae</name>
    <dbReference type="NCBI Taxonomy" id="1562603"/>
    <lineage>
        <taxon>Bacteria</taxon>
        <taxon>Pseudomonadati</taxon>
        <taxon>Pseudomonadota</taxon>
        <taxon>Gammaproteobacteria</taxon>
        <taxon>Cellvibrionales</taxon>
        <taxon>Microbulbiferaceae</taxon>
        <taxon>Microbulbifer</taxon>
    </lineage>
</organism>
<keyword evidence="4" id="KW-1185">Reference proteome</keyword>
<name>A0A7W4ZB59_9GAMM</name>
<keyword evidence="1" id="KW-0732">Signal</keyword>
<dbReference type="EMBL" id="JACHWZ010000012">
    <property type="protein sequence ID" value="MBB3061945.1"/>
    <property type="molecule type" value="Genomic_DNA"/>
</dbReference>
<evidence type="ECO:0000256" key="1">
    <source>
        <dbReference type="SAM" id="SignalP"/>
    </source>
</evidence>
<dbReference type="RefSeq" id="WP_183460785.1">
    <property type="nucleotide sequence ID" value="NZ_JACHWZ010000012.1"/>
</dbReference>
<dbReference type="AlphaFoldDB" id="A0A7W4ZB59"/>
<dbReference type="Proteomes" id="UP000535937">
    <property type="component" value="Unassembled WGS sequence"/>
</dbReference>